<dbReference type="InterPro" id="IPR016130">
    <property type="entry name" value="Tyr_Pase_AS"/>
</dbReference>
<feature type="compositionally biased region" description="Low complexity" evidence="5">
    <location>
        <begin position="635"/>
        <end position="657"/>
    </location>
</feature>
<evidence type="ECO:0000256" key="5">
    <source>
        <dbReference type="SAM" id="MobiDB-lite"/>
    </source>
</evidence>
<feature type="region of interest" description="Disordered" evidence="5">
    <location>
        <begin position="601"/>
        <end position="620"/>
    </location>
</feature>
<evidence type="ECO:0000256" key="3">
    <source>
        <dbReference type="ARBA" id="ARBA00022912"/>
    </source>
</evidence>
<gene>
    <name evidence="8" type="ORF">MAR_011184</name>
</gene>
<feature type="compositionally biased region" description="Polar residues" evidence="5">
    <location>
        <begin position="331"/>
        <end position="343"/>
    </location>
</feature>
<dbReference type="InterPro" id="IPR000387">
    <property type="entry name" value="Tyr_Pase_dom"/>
</dbReference>
<sequence>MEPADIEESTRKLEECLNTFIDHVEKLRNEDDPSGDGFTREFRIWCWRTFESWACSTGKKIRSHQRRGESHDEYRVRLNEIPGDEGSDYINASFIQDQFGTDCYIASQGPVEKTVNDFWRMILQYKVKVIAMACKLVEAGRKKCEQYWPDLKGKTEEFGDISVTLISEDEMEVNCMIRKLEASQAGGPPVTVTQFHYTGWPDHGIPNDFDVILEMMAEMREIKRNDPDKAPMVVHCSAGCGRTGTICAIDYAWDVLKTGKMDRSFCLNTLVKQMREQRPSMIQTHEQYMMAHVTVQTLFQKHLDLMEDHVYGNIDFGEQEDSEDARPRKSSVLTQDIESTVKNITHPPEMSLKESEDDMLHLPAPLAPIQAPGSHPNPVAVQEHLPTSPKPALPKKPMDVGPAISSGPFNKEAEREKPEGGGMRRENQRSFKVEKIQNIPSQKDDPKVEMRYLGSINKEENSQEKHLSFPPSETGKQDLQSRKQMFEKPDTGKPEPMTQKPKLSPKNSVDRNSNSVIYPGPTLHKQNTLPSASASDNNKSSIKKTQSVDQSGAGSPMFKTVLTVGGEASKTGLLKTKSAPGPPAASGSTMGLKKTNTLPAKAFNPFIDQPQSSVSPDTTVTKNDVYSLARDRNDYSAVSNYSSGVSSTQSTMQSTSAKPYSDLANYSSLGSAENNNRPQVANSGRIHSGSTGSNPYSYAADSVASSPGQPQPKPAGTEYSYAQEITDNVYAEVDRSNNTHTQKPKLGDAVYESVDYSPDQMGKTGPPPIPDRNYQDDEQTSTPQDSTNTTDVPGFGKRIGKKPKGKKDQPKAWKKT</sequence>
<feature type="region of interest" description="Disordered" evidence="5">
    <location>
        <begin position="630"/>
        <end position="816"/>
    </location>
</feature>
<feature type="compositionally biased region" description="Polar residues" evidence="5">
    <location>
        <begin position="780"/>
        <end position="791"/>
    </location>
</feature>
<evidence type="ECO:0000313" key="8">
    <source>
        <dbReference type="EMBL" id="WAR25480.1"/>
    </source>
</evidence>
<name>A0ABY7FTC5_MYAAR</name>
<proteinExistence type="inferred from homology"/>
<feature type="region of interest" description="Disordered" evidence="5">
    <location>
        <begin position="317"/>
        <end position="596"/>
    </location>
</feature>
<keyword evidence="2" id="KW-0378">Hydrolase</keyword>
<dbReference type="PROSITE" id="PS00383">
    <property type="entry name" value="TYR_PHOSPHATASE_1"/>
    <property type="match status" value="1"/>
</dbReference>
<dbReference type="PANTHER" id="PTHR45983:SF4">
    <property type="entry name" value="TYROSINE-PROTEIN PHOSPHATASE NON-RECEPTOR TYPE 18"/>
    <property type="match status" value="1"/>
</dbReference>
<feature type="compositionally biased region" description="Basic and acidic residues" evidence="5">
    <location>
        <begin position="457"/>
        <end position="467"/>
    </location>
</feature>
<dbReference type="Proteomes" id="UP001164746">
    <property type="component" value="Chromosome 14"/>
</dbReference>
<dbReference type="Pfam" id="PF00102">
    <property type="entry name" value="Y_phosphatase"/>
    <property type="match status" value="1"/>
</dbReference>
<accession>A0ABY7FTC5</accession>
<dbReference type="SMART" id="SM00404">
    <property type="entry name" value="PTPc_motif"/>
    <property type="match status" value="1"/>
</dbReference>
<feature type="domain" description="Tyrosine-protein phosphatase" evidence="6">
    <location>
        <begin position="71"/>
        <end position="298"/>
    </location>
</feature>
<dbReference type="Gene3D" id="3.90.190.10">
    <property type="entry name" value="Protein tyrosine phosphatase superfamily"/>
    <property type="match status" value="1"/>
</dbReference>
<dbReference type="EMBL" id="CP111025">
    <property type="protein sequence ID" value="WAR25480.1"/>
    <property type="molecule type" value="Genomic_DNA"/>
</dbReference>
<dbReference type="PANTHER" id="PTHR45983">
    <property type="entry name" value="TYROSINE PHOSPHATSE N18, PUTATIVE-RELATED"/>
    <property type="match status" value="1"/>
</dbReference>
<keyword evidence="3" id="KW-0904">Protein phosphatase</keyword>
<comment type="similarity">
    <text evidence="4">Belongs to the protein-tyrosine phosphatase family. Non-receptor class 4 subfamily.</text>
</comment>
<feature type="compositionally biased region" description="Polar residues" evidence="5">
    <location>
        <begin position="609"/>
        <end position="620"/>
    </location>
</feature>
<dbReference type="EC" id="3.1.3.48" evidence="1"/>
<dbReference type="SUPFAM" id="SSF52799">
    <property type="entry name" value="(Phosphotyrosine protein) phosphatases II"/>
    <property type="match status" value="1"/>
</dbReference>
<keyword evidence="9" id="KW-1185">Reference proteome</keyword>
<feature type="compositionally biased region" description="Basic and acidic residues" evidence="5">
    <location>
        <begin position="806"/>
        <end position="816"/>
    </location>
</feature>
<protein>
    <recommendedName>
        <fullName evidence="1">protein-tyrosine-phosphatase</fullName>
        <ecNumber evidence="1">3.1.3.48</ecNumber>
    </recommendedName>
</protein>
<dbReference type="InterPro" id="IPR029021">
    <property type="entry name" value="Prot-tyrosine_phosphatase-like"/>
</dbReference>
<feature type="compositionally biased region" description="Basic and acidic residues" evidence="5">
    <location>
        <begin position="475"/>
        <end position="493"/>
    </location>
</feature>
<evidence type="ECO:0000256" key="1">
    <source>
        <dbReference type="ARBA" id="ARBA00013064"/>
    </source>
</evidence>
<feature type="compositionally biased region" description="Polar residues" evidence="5">
    <location>
        <begin position="664"/>
        <end position="682"/>
    </location>
</feature>
<evidence type="ECO:0000256" key="4">
    <source>
        <dbReference type="ARBA" id="ARBA00034734"/>
    </source>
</evidence>
<dbReference type="InterPro" id="IPR000242">
    <property type="entry name" value="PTP_cat"/>
</dbReference>
<evidence type="ECO:0000259" key="6">
    <source>
        <dbReference type="PROSITE" id="PS50055"/>
    </source>
</evidence>
<feature type="compositionally biased region" description="Polar residues" evidence="5">
    <location>
        <begin position="586"/>
        <end position="596"/>
    </location>
</feature>
<feature type="compositionally biased region" description="Basic and acidic residues" evidence="5">
    <location>
        <begin position="351"/>
        <end position="360"/>
    </location>
</feature>
<evidence type="ECO:0000256" key="2">
    <source>
        <dbReference type="ARBA" id="ARBA00022801"/>
    </source>
</evidence>
<organism evidence="8 9">
    <name type="scientific">Mya arenaria</name>
    <name type="common">Soft-shell clam</name>
    <dbReference type="NCBI Taxonomy" id="6604"/>
    <lineage>
        <taxon>Eukaryota</taxon>
        <taxon>Metazoa</taxon>
        <taxon>Spiralia</taxon>
        <taxon>Lophotrochozoa</taxon>
        <taxon>Mollusca</taxon>
        <taxon>Bivalvia</taxon>
        <taxon>Autobranchia</taxon>
        <taxon>Heteroconchia</taxon>
        <taxon>Euheterodonta</taxon>
        <taxon>Imparidentia</taxon>
        <taxon>Neoheterodontei</taxon>
        <taxon>Myida</taxon>
        <taxon>Myoidea</taxon>
        <taxon>Myidae</taxon>
        <taxon>Mya</taxon>
    </lineage>
</organism>
<evidence type="ECO:0000313" key="9">
    <source>
        <dbReference type="Proteomes" id="UP001164746"/>
    </source>
</evidence>
<dbReference type="InterPro" id="IPR003595">
    <property type="entry name" value="Tyr_Pase_cat"/>
</dbReference>
<feature type="compositionally biased region" description="Polar residues" evidence="5">
    <location>
        <begin position="505"/>
        <end position="516"/>
    </location>
</feature>
<dbReference type="PRINTS" id="PR00700">
    <property type="entry name" value="PRTYPHPHTASE"/>
</dbReference>
<dbReference type="PROSITE" id="PS50055">
    <property type="entry name" value="TYR_PHOSPHATASE_PTP"/>
    <property type="match status" value="1"/>
</dbReference>
<dbReference type="SMART" id="SM00194">
    <property type="entry name" value="PTPc"/>
    <property type="match status" value="1"/>
</dbReference>
<feature type="domain" description="Tyrosine specific protein phosphatases" evidence="7">
    <location>
        <begin position="213"/>
        <end position="289"/>
    </location>
</feature>
<dbReference type="PROSITE" id="PS50056">
    <property type="entry name" value="TYR_PHOSPHATASE_2"/>
    <property type="match status" value="1"/>
</dbReference>
<dbReference type="InterPro" id="IPR047170">
    <property type="entry name" value="PTN12/18/22"/>
</dbReference>
<reference evidence="8" key="1">
    <citation type="submission" date="2022-11" db="EMBL/GenBank/DDBJ databases">
        <title>Centuries of genome instability and evolution in soft-shell clam transmissible cancer (bioRxiv).</title>
        <authorList>
            <person name="Hart S.F.M."/>
            <person name="Yonemitsu M.A."/>
            <person name="Giersch R.M."/>
            <person name="Beal B.F."/>
            <person name="Arriagada G."/>
            <person name="Davis B.W."/>
            <person name="Ostrander E.A."/>
            <person name="Goff S.P."/>
            <person name="Metzger M.J."/>
        </authorList>
    </citation>
    <scope>NUCLEOTIDE SEQUENCE</scope>
    <source>
        <strain evidence="8">MELC-2E11</strain>
        <tissue evidence="8">Siphon/mantle</tissue>
    </source>
</reference>
<feature type="compositionally biased region" description="Basic and acidic residues" evidence="5">
    <location>
        <begin position="411"/>
        <end position="435"/>
    </location>
</feature>
<evidence type="ECO:0000259" key="7">
    <source>
        <dbReference type="PROSITE" id="PS50056"/>
    </source>
</evidence>
<feature type="compositionally biased region" description="Polar residues" evidence="5">
    <location>
        <begin position="524"/>
        <end position="553"/>
    </location>
</feature>